<keyword evidence="2" id="KW-1185">Reference proteome</keyword>
<comment type="caution">
    <text evidence="1">The sequence shown here is derived from an EMBL/GenBank/DDBJ whole genome shotgun (WGS) entry which is preliminary data.</text>
</comment>
<sequence>MQFTTTPAGLTDFLRRLGVNPAGLRVGRVTVTVPARQAGRVRWSFSTDHRWAGMTLAARGLYPAHEITVNLDHSHRPTVFVVSVIRFVHRRRTASLAPAHPAY</sequence>
<gene>
    <name evidence="1" type="ORF">GCM10009535_57360</name>
</gene>
<evidence type="ECO:0000313" key="1">
    <source>
        <dbReference type="EMBL" id="GAA0670077.1"/>
    </source>
</evidence>
<dbReference type="Proteomes" id="UP001500724">
    <property type="component" value="Unassembled WGS sequence"/>
</dbReference>
<reference evidence="1 2" key="1">
    <citation type="journal article" date="2019" name="Int. J. Syst. Evol. Microbiol.">
        <title>The Global Catalogue of Microorganisms (GCM) 10K type strain sequencing project: providing services to taxonomists for standard genome sequencing and annotation.</title>
        <authorList>
            <consortium name="The Broad Institute Genomics Platform"/>
            <consortium name="The Broad Institute Genome Sequencing Center for Infectious Disease"/>
            <person name="Wu L."/>
            <person name="Ma J."/>
        </authorList>
    </citation>
    <scope>NUCLEOTIDE SEQUENCE [LARGE SCALE GENOMIC DNA]</scope>
    <source>
        <strain evidence="1 2">JCM 10367</strain>
    </source>
</reference>
<dbReference type="EMBL" id="BAAAGU010000091">
    <property type="protein sequence ID" value="GAA0670077.1"/>
    <property type="molecule type" value="Genomic_DNA"/>
</dbReference>
<protein>
    <recommendedName>
        <fullName evidence="3">Transposase</fullName>
    </recommendedName>
</protein>
<proteinExistence type="predicted"/>
<accession>A0ABN1HW03</accession>
<evidence type="ECO:0008006" key="3">
    <source>
        <dbReference type="Google" id="ProtNLM"/>
    </source>
</evidence>
<dbReference type="RefSeq" id="WP_344007295.1">
    <property type="nucleotide sequence ID" value="NZ_BAAAGU010000091.1"/>
</dbReference>
<name>A0ABN1HW03_9ACTN</name>
<organism evidence="1 2">
    <name type="scientific">Streptomyces thermocarboxydovorans</name>
    <dbReference type="NCBI Taxonomy" id="59298"/>
    <lineage>
        <taxon>Bacteria</taxon>
        <taxon>Bacillati</taxon>
        <taxon>Actinomycetota</taxon>
        <taxon>Actinomycetes</taxon>
        <taxon>Kitasatosporales</taxon>
        <taxon>Streptomycetaceae</taxon>
        <taxon>Streptomyces</taxon>
    </lineage>
</organism>
<evidence type="ECO:0000313" key="2">
    <source>
        <dbReference type="Proteomes" id="UP001500724"/>
    </source>
</evidence>